<evidence type="ECO:0000256" key="7">
    <source>
        <dbReference type="ARBA" id="ARBA00048743"/>
    </source>
</evidence>
<evidence type="ECO:0000256" key="3">
    <source>
        <dbReference type="ARBA" id="ARBA00022727"/>
    </source>
</evidence>
<proteinExistence type="inferred from homology"/>
<keyword evidence="6 8" id="KW-0067">ATP-binding</keyword>
<feature type="domain" description="Thymidylate kinase-like" evidence="9">
    <location>
        <begin position="5"/>
        <end position="176"/>
    </location>
</feature>
<evidence type="ECO:0000256" key="2">
    <source>
        <dbReference type="ARBA" id="ARBA00022679"/>
    </source>
</evidence>
<evidence type="ECO:0000256" key="6">
    <source>
        <dbReference type="ARBA" id="ARBA00022840"/>
    </source>
</evidence>
<keyword evidence="2 8" id="KW-0808">Transferase</keyword>
<dbReference type="PANTHER" id="PTHR10344">
    <property type="entry name" value="THYMIDYLATE KINASE"/>
    <property type="match status" value="1"/>
</dbReference>
<comment type="function">
    <text evidence="8">Phosphorylation of dTMP to form dTDP in both de novo and salvage pathways of dTTP synthesis.</text>
</comment>
<dbReference type="NCBIfam" id="TIGR00041">
    <property type="entry name" value="DTMP_kinase"/>
    <property type="match status" value="1"/>
</dbReference>
<dbReference type="InterPro" id="IPR018095">
    <property type="entry name" value="Thymidylate_kin_CS"/>
</dbReference>
<evidence type="ECO:0000313" key="11">
    <source>
        <dbReference type="Proteomes" id="UP001232493"/>
    </source>
</evidence>
<dbReference type="Pfam" id="PF02223">
    <property type="entry name" value="Thymidylate_kin"/>
    <property type="match status" value="1"/>
</dbReference>
<keyword evidence="4 8" id="KW-0547">Nucleotide-binding</keyword>
<dbReference type="Proteomes" id="UP001232493">
    <property type="component" value="Chromosome"/>
</dbReference>
<evidence type="ECO:0000256" key="5">
    <source>
        <dbReference type="ARBA" id="ARBA00022777"/>
    </source>
</evidence>
<dbReference type="EMBL" id="CP069362">
    <property type="protein sequence ID" value="WGS63932.1"/>
    <property type="molecule type" value="Genomic_DNA"/>
</dbReference>
<comment type="similarity">
    <text evidence="1 8">Belongs to the thymidylate kinase family.</text>
</comment>
<comment type="caution">
    <text evidence="8">Lacks conserved residue(s) required for the propagation of feature annotation.</text>
</comment>
<dbReference type="EC" id="2.7.4.9" evidence="8"/>
<sequence>MLITFEGIESSGKSTLSKKLVEYFKLKDYPVIWNREPGGTELGEKIRELLLGNYNICHVSEALLFAASRAQLIEELIKPNMDKIIILDRFVDSSIVYQGYARELGWKEVYEINKHALDGVMPDLTIVVDVSVETSFKRMANKNRDRIESEGKEFFEKTREGFLKLKDWFPERNIEIISGEMDLNEEFNILLNIIKKYMR</sequence>
<name>A0ABY8PMR2_9BACT</name>
<dbReference type="HAMAP" id="MF_00165">
    <property type="entry name" value="Thymidylate_kinase"/>
    <property type="match status" value="1"/>
</dbReference>
<dbReference type="PANTHER" id="PTHR10344:SF4">
    <property type="entry name" value="UMP-CMP KINASE 2, MITOCHONDRIAL"/>
    <property type="match status" value="1"/>
</dbReference>
<evidence type="ECO:0000256" key="1">
    <source>
        <dbReference type="ARBA" id="ARBA00009776"/>
    </source>
</evidence>
<dbReference type="InterPro" id="IPR027417">
    <property type="entry name" value="P-loop_NTPase"/>
</dbReference>
<comment type="catalytic activity">
    <reaction evidence="7 8">
        <text>dTMP + ATP = dTDP + ADP</text>
        <dbReference type="Rhea" id="RHEA:13517"/>
        <dbReference type="ChEBI" id="CHEBI:30616"/>
        <dbReference type="ChEBI" id="CHEBI:58369"/>
        <dbReference type="ChEBI" id="CHEBI:63528"/>
        <dbReference type="ChEBI" id="CHEBI:456216"/>
        <dbReference type="EC" id="2.7.4.9"/>
    </reaction>
</comment>
<keyword evidence="11" id="KW-1185">Reference proteome</keyword>
<evidence type="ECO:0000256" key="4">
    <source>
        <dbReference type="ARBA" id="ARBA00022741"/>
    </source>
</evidence>
<reference evidence="10 11" key="1">
    <citation type="submission" date="2021-02" db="EMBL/GenBank/DDBJ databases">
        <title>Characterization of Marinitoga sp. nov. str. BP5-C20A.</title>
        <authorList>
            <person name="Erauso G."/>
            <person name="Postec A."/>
        </authorList>
    </citation>
    <scope>NUCLEOTIDE SEQUENCE [LARGE SCALE GENOMIC DNA]</scope>
    <source>
        <strain evidence="10 11">BP5-C20A</strain>
    </source>
</reference>
<accession>A0ABY8PMR2</accession>
<dbReference type="GO" id="GO:0004798">
    <property type="term" value="F:dTMP kinase activity"/>
    <property type="evidence" value="ECO:0007669"/>
    <property type="project" value="UniProtKB-EC"/>
</dbReference>
<dbReference type="CDD" id="cd01672">
    <property type="entry name" value="TMPK"/>
    <property type="match status" value="1"/>
</dbReference>
<dbReference type="RefSeq" id="WP_280997191.1">
    <property type="nucleotide sequence ID" value="NZ_CP069362.1"/>
</dbReference>
<gene>
    <name evidence="8 10" type="primary">tmk</name>
    <name evidence="10" type="ORF">JRV97_06010</name>
</gene>
<protein>
    <recommendedName>
        <fullName evidence="8">Thymidylate kinase</fullName>
        <ecNumber evidence="8">2.7.4.9</ecNumber>
    </recommendedName>
    <alternativeName>
        <fullName evidence="8">dTMP kinase</fullName>
    </alternativeName>
</protein>
<evidence type="ECO:0000259" key="9">
    <source>
        <dbReference type="Pfam" id="PF02223"/>
    </source>
</evidence>
<dbReference type="InterPro" id="IPR039430">
    <property type="entry name" value="Thymidylate_kin-like_dom"/>
</dbReference>
<keyword evidence="3 8" id="KW-0545">Nucleotide biosynthesis</keyword>
<evidence type="ECO:0000313" key="10">
    <source>
        <dbReference type="EMBL" id="WGS63932.1"/>
    </source>
</evidence>
<dbReference type="Gene3D" id="3.40.50.300">
    <property type="entry name" value="P-loop containing nucleotide triphosphate hydrolases"/>
    <property type="match status" value="1"/>
</dbReference>
<organism evidence="10 11">
    <name type="scientific">Marinitoga aeolica</name>
    <dbReference type="NCBI Taxonomy" id="2809031"/>
    <lineage>
        <taxon>Bacteria</taxon>
        <taxon>Thermotogati</taxon>
        <taxon>Thermotogota</taxon>
        <taxon>Thermotogae</taxon>
        <taxon>Petrotogales</taxon>
        <taxon>Petrotogaceae</taxon>
        <taxon>Marinitoga</taxon>
    </lineage>
</organism>
<keyword evidence="5 8" id="KW-0418">Kinase</keyword>
<dbReference type="InterPro" id="IPR018094">
    <property type="entry name" value="Thymidylate_kinase"/>
</dbReference>
<dbReference type="SUPFAM" id="SSF52540">
    <property type="entry name" value="P-loop containing nucleoside triphosphate hydrolases"/>
    <property type="match status" value="1"/>
</dbReference>
<evidence type="ECO:0000256" key="8">
    <source>
        <dbReference type="HAMAP-Rule" id="MF_00165"/>
    </source>
</evidence>
<dbReference type="PROSITE" id="PS01331">
    <property type="entry name" value="THYMIDYLATE_KINASE"/>
    <property type="match status" value="1"/>
</dbReference>